<keyword evidence="7" id="KW-0862">Zinc</keyword>
<dbReference type="SUPFAM" id="SSF55031">
    <property type="entry name" value="Bacterial exopeptidase dimerisation domain"/>
    <property type="match status" value="1"/>
</dbReference>
<proteinExistence type="inferred from homology"/>
<dbReference type="CDD" id="cd03884">
    <property type="entry name" value="M20_bAS"/>
    <property type="match status" value="1"/>
</dbReference>
<protein>
    <submittedName>
        <fullName evidence="9">N-carbamoyl-L-amino-acid hydrolase</fullName>
    </submittedName>
</protein>
<accession>A0A328Z722</accession>
<feature type="binding site" evidence="8">
    <location>
        <position position="218"/>
    </location>
    <ligand>
        <name>allantoate</name>
        <dbReference type="ChEBI" id="CHEBI:17536"/>
    </ligand>
</feature>
<comment type="cofactor">
    <cofactor evidence="7">
        <name>Zn(2+)</name>
        <dbReference type="ChEBI" id="CHEBI:29105"/>
    </cofactor>
    <text evidence="7">Binds 2 Zn(2+) ions per subunit.</text>
</comment>
<evidence type="ECO:0000256" key="5">
    <source>
        <dbReference type="ARBA" id="ARBA00022801"/>
    </source>
</evidence>
<feature type="binding site" evidence="7">
    <location>
        <position position="94"/>
    </location>
    <ligand>
        <name>Zn(2+)</name>
        <dbReference type="ChEBI" id="CHEBI:29105"/>
        <label>2</label>
    </ligand>
</feature>
<evidence type="ECO:0000256" key="8">
    <source>
        <dbReference type="PIRSR" id="PIRSR001235-2"/>
    </source>
</evidence>
<dbReference type="Proteomes" id="UP000248856">
    <property type="component" value="Unassembled WGS sequence"/>
</dbReference>
<dbReference type="GO" id="GO:0016813">
    <property type="term" value="F:hydrolase activity, acting on carbon-nitrogen (but not peptide) bonds, in linear amidines"/>
    <property type="evidence" value="ECO:0007669"/>
    <property type="project" value="InterPro"/>
</dbReference>
<comment type="similarity">
    <text evidence="2">Belongs to the peptidase M20 family.</text>
</comment>
<dbReference type="PANTHER" id="PTHR32494">
    <property type="entry name" value="ALLANTOATE DEIMINASE-RELATED"/>
    <property type="match status" value="1"/>
</dbReference>
<keyword evidence="5 9" id="KW-0378">Hydrolase</keyword>
<evidence type="ECO:0000256" key="4">
    <source>
        <dbReference type="ARBA" id="ARBA00022723"/>
    </source>
</evidence>
<dbReference type="NCBIfam" id="TIGR01879">
    <property type="entry name" value="hydantase"/>
    <property type="match status" value="1"/>
</dbReference>
<reference evidence="9 10" key="1">
    <citation type="submission" date="2018-06" db="EMBL/GenBank/DDBJ databases">
        <title>Genomic Encyclopedia of Archaeal and Bacterial Type Strains, Phase II (KMG-II): from individual species to whole genera.</title>
        <authorList>
            <person name="Goeker M."/>
        </authorList>
    </citation>
    <scope>NUCLEOTIDE SEQUENCE [LARGE SCALE GENOMIC DNA]</scope>
    <source>
        <strain evidence="9 10">CFPB 3232</strain>
    </source>
</reference>
<comment type="cofactor">
    <cofactor evidence="1">
        <name>Mn(2+)</name>
        <dbReference type="ChEBI" id="CHEBI:29035"/>
    </cofactor>
</comment>
<dbReference type="PANTHER" id="PTHR32494:SF19">
    <property type="entry name" value="ALLANTOATE DEIMINASE-RELATED"/>
    <property type="match status" value="1"/>
</dbReference>
<dbReference type="RefSeq" id="WP_111877507.1">
    <property type="nucleotide sequence ID" value="NZ_CBCSGC010000014.1"/>
</dbReference>
<dbReference type="InterPro" id="IPR002933">
    <property type="entry name" value="Peptidase_M20"/>
</dbReference>
<evidence type="ECO:0000256" key="3">
    <source>
        <dbReference type="ARBA" id="ARBA00011738"/>
    </source>
</evidence>
<dbReference type="InterPro" id="IPR036264">
    <property type="entry name" value="Bact_exopeptidase_dim_dom"/>
</dbReference>
<dbReference type="GO" id="GO:0046872">
    <property type="term" value="F:metal ion binding"/>
    <property type="evidence" value="ECO:0007669"/>
    <property type="project" value="UniProtKB-KW"/>
</dbReference>
<sequence>MSMQPEIQSERLWQRLQTLATFTVPGMPWTRRAFSPEFHGARQWLRSEFEAAGLRVQLDAAGNLCGRLEGRQPHRRPIVTGSHCDTVARGGRFDGTLGVLAGLEVLQSLREAGRVPLHPMEVVDFLAEEPTDHGVSCVGSRAFGGHLAPAMLELADATGETLAAAMRRAGARPDQLESCSRLHQGVAAFVELHIEQGPVLEAAQLPIGVVSRIVGIRRASVTVEGRADHAGTTPMPVRRDAMAGASIVIGAVRALADSYEGSNAYVVATVGRLDAVPNAANTVAGRVELTLEVRSDSEVVLKEFVAHAMALCERDLRRLQVRAEAKLLSATPPVACAPAVMRAIESAARSLDLPCRAMPSGAGHDAMHVASAGPVGMIFVPCLQGRSHCPEEWIDEAAVADGARVLARAMLALDEELSTETASQHPENDHAPRSH</sequence>
<comment type="caution">
    <text evidence="9">The sequence shown here is derived from an EMBL/GenBank/DDBJ whole genome shotgun (WGS) entry which is preliminary data.</text>
</comment>
<feature type="binding site" evidence="8">
    <location>
        <position position="294"/>
    </location>
    <ligand>
        <name>allantoate</name>
        <dbReference type="ChEBI" id="CHEBI:17536"/>
    </ligand>
</feature>
<comment type="subunit">
    <text evidence="3">Homodimer.</text>
</comment>
<organism evidence="9 10">
    <name type="scientific">Paracidovorax anthurii</name>
    <dbReference type="NCBI Taxonomy" id="78229"/>
    <lineage>
        <taxon>Bacteria</taxon>
        <taxon>Pseudomonadati</taxon>
        <taxon>Pseudomonadota</taxon>
        <taxon>Betaproteobacteria</taxon>
        <taxon>Burkholderiales</taxon>
        <taxon>Comamonadaceae</taxon>
        <taxon>Paracidovorax</taxon>
    </lineage>
</organism>
<dbReference type="PIRSF" id="PIRSF001235">
    <property type="entry name" value="Amidase_carbamoylase"/>
    <property type="match status" value="1"/>
</dbReference>
<keyword evidence="6" id="KW-0464">Manganese</keyword>
<feature type="binding site" evidence="7">
    <location>
        <position position="83"/>
    </location>
    <ligand>
        <name>Zn(2+)</name>
        <dbReference type="ChEBI" id="CHEBI:29105"/>
        <label>1</label>
    </ligand>
</feature>
<dbReference type="InterPro" id="IPR010158">
    <property type="entry name" value="Amidase_Cbmase"/>
</dbReference>
<evidence type="ECO:0000256" key="7">
    <source>
        <dbReference type="PIRSR" id="PIRSR001235-1"/>
    </source>
</evidence>
<dbReference type="Gene3D" id="3.30.70.360">
    <property type="match status" value="1"/>
</dbReference>
<evidence type="ECO:0000256" key="6">
    <source>
        <dbReference type="ARBA" id="ARBA00023211"/>
    </source>
</evidence>
<dbReference type="Pfam" id="PF01546">
    <property type="entry name" value="Peptidase_M20"/>
    <property type="match status" value="1"/>
</dbReference>
<evidence type="ECO:0000256" key="1">
    <source>
        <dbReference type="ARBA" id="ARBA00001936"/>
    </source>
</evidence>
<feature type="binding site" evidence="7">
    <location>
        <position position="129"/>
    </location>
    <ligand>
        <name>Zn(2+)</name>
        <dbReference type="ChEBI" id="CHEBI:29105"/>
        <label>2</label>
    </ligand>
</feature>
<dbReference type="AlphaFoldDB" id="A0A328Z722"/>
<feature type="binding site" evidence="7">
    <location>
        <position position="388"/>
    </location>
    <ligand>
        <name>Zn(2+)</name>
        <dbReference type="ChEBI" id="CHEBI:29105"/>
        <label>2</label>
    </ligand>
</feature>
<keyword evidence="4 7" id="KW-0479">Metal-binding</keyword>
<keyword evidence="10" id="KW-1185">Reference proteome</keyword>
<dbReference type="NCBIfam" id="NF006771">
    <property type="entry name" value="PRK09290.1-5"/>
    <property type="match status" value="1"/>
</dbReference>
<dbReference type="OrthoDB" id="9808195at2"/>
<feature type="binding site" evidence="7">
    <location>
        <position position="94"/>
    </location>
    <ligand>
        <name>Zn(2+)</name>
        <dbReference type="ChEBI" id="CHEBI:29105"/>
        <label>1</label>
    </ligand>
</feature>
<feature type="binding site" evidence="7">
    <location>
        <position position="193"/>
    </location>
    <ligand>
        <name>Zn(2+)</name>
        <dbReference type="ChEBI" id="CHEBI:29105"/>
        <label>1</label>
    </ligand>
</feature>
<dbReference type="SUPFAM" id="SSF53187">
    <property type="entry name" value="Zn-dependent exopeptidases"/>
    <property type="match status" value="1"/>
</dbReference>
<evidence type="ECO:0000313" key="10">
    <source>
        <dbReference type="Proteomes" id="UP000248856"/>
    </source>
</evidence>
<dbReference type="Gene3D" id="3.40.630.10">
    <property type="entry name" value="Zn peptidases"/>
    <property type="match status" value="1"/>
</dbReference>
<feature type="binding site" evidence="8">
    <location>
        <position position="281"/>
    </location>
    <ligand>
        <name>allantoate</name>
        <dbReference type="ChEBI" id="CHEBI:17536"/>
    </ligand>
</feature>
<dbReference type="EMBL" id="QLTA01000021">
    <property type="protein sequence ID" value="RAR80995.1"/>
    <property type="molecule type" value="Genomic_DNA"/>
</dbReference>
<gene>
    <name evidence="9" type="ORF">AX018_102111</name>
</gene>
<evidence type="ECO:0000313" key="9">
    <source>
        <dbReference type="EMBL" id="RAR80995.1"/>
    </source>
</evidence>
<name>A0A328Z722_9BURK</name>
<evidence type="ECO:0000256" key="2">
    <source>
        <dbReference type="ARBA" id="ARBA00006153"/>
    </source>
</evidence>